<sequence>MRLVSLVADAPSTATIELNRYLGGTGSFFISLLFLISFQVRDIVISTEYSVQVCNICMNWQISIHILRTLESSNIMQLGGGCHSAGTGASLLLWASSECVARVVR</sequence>
<evidence type="ECO:0000256" key="1">
    <source>
        <dbReference type="SAM" id="Phobius"/>
    </source>
</evidence>
<dbReference type="Proteomes" id="UP000315783">
    <property type="component" value="Unassembled WGS sequence"/>
</dbReference>
<keyword evidence="3" id="KW-1185">Reference proteome</keyword>
<organism evidence="2 3">
    <name type="scientific">Cordyceps javanica</name>
    <dbReference type="NCBI Taxonomy" id="43265"/>
    <lineage>
        <taxon>Eukaryota</taxon>
        <taxon>Fungi</taxon>
        <taxon>Dikarya</taxon>
        <taxon>Ascomycota</taxon>
        <taxon>Pezizomycotina</taxon>
        <taxon>Sordariomycetes</taxon>
        <taxon>Hypocreomycetidae</taxon>
        <taxon>Hypocreales</taxon>
        <taxon>Cordycipitaceae</taxon>
        <taxon>Cordyceps</taxon>
    </lineage>
</organism>
<dbReference type="AlphaFoldDB" id="A0A545UZX3"/>
<comment type="caution">
    <text evidence="2">The sequence shown here is derived from an EMBL/GenBank/DDBJ whole genome shotgun (WGS) entry which is preliminary data.</text>
</comment>
<dbReference type="EMBL" id="SPUK01000008">
    <property type="protein sequence ID" value="TQV94997.1"/>
    <property type="molecule type" value="Genomic_DNA"/>
</dbReference>
<name>A0A545UZX3_9HYPO</name>
<proteinExistence type="predicted"/>
<feature type="transmembrane region" description="Helical" evidence="1">
    <location>
        <begin position="20"/>
        <end position="38"/>
    </location>
</feature>
<evidence type="ECO:0000313" key="3">
    <source>
        <dbReference type="Proteomes" id="UP000315783"/>
    </source>
</evidence>
<protein>
    <submittedName>
        <fullName evidence="2">Uncharacterized protein</fullName>
    </submittedName>
</protein>
<reference evidence="2 3" key="1">
    <citation type="journal article" date="2019" name="Appl. Microbiol. Biotechnol.">
        <title>Genome sequence of Isaria javanica and comparative genome analysis insights into family S53 peptidase evolution in fungal entomopathogens.</title>
        <authorList>
            <person name="Lin R."/>
            <person name="Zhang X."/>
            <person name="Xin B."/>
            <person name="Zou M."/>
            <person name="Gao Y."/>
            <person name="Qin F."/>
            <person name="Hu Q."/>
            <person name="Xie B."/>
            <person name="Cheng X."/>
        </authorList>
    </citation>
    <scope>NUCLEOTIDE SEQUENCE [LARGE SCALE GENOMIC DNA]</scope>
    <source>
        <strain evidence="2 3">IJ1G</strain>
    </source>
</reference>
<accession>A0A545UZX3</accession>
<keyword evidence="1" id="KW-0472">Membrane</keyword>
<gene>
    <name evidence="2" type="ORF">IF1G_05984</name>
</gene>
<keyword evidence="1" id="KW-0812">Transmembrane</keyword>
<keyword evidence="1" id="KW-1133">Transmembrane helix</keyword>
<evidence type="ECO:0000313" key="2">
    <source>
        <dbReference type="EMBL" id="TQV94997.1"/>
    </source>
</evidence>